<protein>
    <submittedName>
        <fullName evidence="2">Uncharacterized protein</fullName>
    </submittedName>
</protein>
<accession>A0A6J4K0U9</accession>
<evidence type="ECO:0000313" key="2">
    <source>
        <dbReference type="EMBL" id="CAA9292349.1"/>
    </source>
</evidence>
<evidence type="ECO:0000256" key="1">
    <source>
        <dbReference type="SAM" id="MobiDB-lite"/>
    </source>
</evidence>
<sequence>FRSRICRLPCQGAGKDHRHPNRGRVDPRRRRM</sequence>
<reference evidence="2" key="1">
    <citation type="submission" date="2020-02" db="EMBL/GenBank/DDBJ databases">
        <authorList>
            <person name="Meier V. D."/>
        </authorList>
    </citation>
    <scope>NUCLEOTIDE SEQUENCE</scope>
    <source>
        <strain evidence="2">AVDCRST_MAG26</strain>
    </source>
</reference>
<feature type="non-terminal residue" evidence="2">
    <location>
        <position position="32"/>
    </location>
</feature>
<gene>
    <name evidence="2" type="ORF">AVDCRST_MAG26-4191</name>
</gene>
<proteinExistence type="predicted"/>
<feature type="non-terminal residue" evidence="2">
    <location>
        <position position="1"/>
    </location>
</feature>
<organism evidence="2">
    <name type="scientific">uncultured Chloroflexia bacterium</name>
    <dbReference type="NCBI Taxonomy" id="1672391"/>
    <lineage>
        <taxon>Bacteria</taxon>
        <taxon>Bacillati</taxon>
        <taxon>Chloroflexota</taxon>
        <taxon>Chloroflexia</taxon>
        <taxon>environmental samples</taxon>
    </lineage>
</organism>
<feature type="compositionally biased region" description="Basic residues" evidence="1">
    <location>
        <begin position="16"/>
        <end position="32"/>
    </location>
</feature>
<feature type="region of interest" description="Disordered" evidence="1">
    <location>
        <begin position="1"/>
        <end position="32"/>
    </location>
</feature>
<dbReference type="EMBL" id="CADCTK010000981">
    <property type="protein sequence ID" value="CAA9292349.1"/>
    <property type="molecule type" value="Genomic_DNA"/>
</dbReference>
<name>A0A6J4K0U9_9CHLR</name>
<dbReference type="AlphaFoldDB" id="A0A6J4K0U9"/>